<feature type="region of interest" description="Disordered" evidence="3">
    <location>
        <begin position="197"/>
        <end position="221"/>
    </location>
</feature>
<evidence type="ECO:0000256" key="1">
    <source>
        <dbReference type="ARBA" id="ARBA00022741"/>
    </source>
</evidence>
<dbReference type="InterPro" id="IPR017871">
    <property type="entry name" value="ABC_transporter-like_CS"/>
</dbReference>
<accession>A0A1I0D503</accession>
<dbReference type="GO" id="GO:0016887">
    <property type="term" value="F:ATP hydrolysis activity"/>
    <property type="evidence" value="ECO:0007669"/>
    <property type="project" value="InterPro"/>
</dbReference>
<feature type="compositionally biased region" description="Basic residues" evidence="3">
    <location>
        <begin position="197"/>
        <end position="207"/>
    </location>
</feature>
<dbReference type="InterPro" id="IPR003439">
    <property type="entry name" value="ABC_transporter-like_ATP-bd"/>
</dbReference>
<dbReference type="Gene3D" id="3.40.50.300">
    <property type="entry name" value="P-loop containing nucleotide triphosphate hydrolases"/>
    <property type="match status" value="3"/>
</dbReference>
<dbReference type="PROSITE" id="PS00211">
    <property type="entry name" value="ABC_TRANSPORTER_1"/>
    <property type="match status" value="1"/>
</dbReference>
<evidence type="ECO:0000313" key="6">
    <source>
        <dbReference type="Proteomes" id="UP000198618"/>
    </source>
</evidence>
<dbReference type="EMBL" id="FOHE01000008">
    <property type="protein sequence ID" value="SET27230.1"/>
    <property type="molecule type" value="Genomic_DNA"/>
</dbReference>
<dbReference type="Pfam" id="PF00005">
    <property type="entry name" value="ABC_tran"/>
    <property type="match status" value="2"/>
</dbReference>
<dbReference type="PROSITE" id="PS50893">
    <property type="entry name" value="ABC_TRANSPORTER_2"/>
    <property type="match status" value="2"/>
</dbReference>
<dbReference type="InterPro" id="IPR051309">
    <property type="entry name" value="ABCF_ATPase"/>
</dbReference>
<dbReference type="InterPro" id="IPR027417">
    <property type="entry name" value="P-loop_NTPase"/>
</dbReference>
<dbReference type="GO" id="GO:0005524">
    <property type="term" value="F:ATP binding"/>
    <property type="evidence" value="ECO:0007669"/>
    <property type="project" value="UniProtKB-KW"/>
</dbReference>
<organism evidence="5 6">
    <name type="scientific">Oceanobacillus limi</name>
    <dbReference type="NCBI Taxonomy" id="930131"/>
    <lineage>
        <taxon>Bacteria</taxon>
        <taxon>Bacillati</taxon>
        <taxon>Bacillota</taxon>
        <taxon>Bacilli</taxon>
        <taxon>Bacillales</taxon>
        <taxon>Bacillaceae</taxon>
        <taxon>Oceanobacillus</taxon>
    </lineage>
</organism>
<dbReference type="SUPFAM" id="SSF52540">
    <property type="entry name" value="P-loop containing nucleoside triphosphate hydrolases"/>
    <property type="match status" value="2"/>
</dbReference>
<dbReference type="Proteomes" id="UP000198618">
    <property type="component" value="Unassembled WGS sequence"/>
</dbReference>
<dbReference type="PANTHER" id="PTHR42855:SF2">
    <property type="entry name" value="DRUG RESISTANCE ABC TRANSPORTER,ATP-BINDING PROTEIN"/>
    <property type="match status" value="1"/>
</dbReference>
<evidence type="ECO:0000256" key="2">
    <source>
        <dbReference type="ARBA" id="ARBA00022840"/>
    </source>
</evidence>
<dbReference type="STRING" id="930131.SAMN05216389_10812"/>
<keyword evidence="2 5" id="KW-0067">ATP-binding</keyword>
<keyword evidence="1" id="KW-0547">Nucleotide-binding</keyword>
<dbReference type="AlphaFoldDB" id="A0A1I0D503"/>
<dbReference type="RefSeq" id="WP_090869373.1">
    <property type="nucleotide sequence ID" value="NZ_FOHE01000008.1"/>
</dbReference>
<keyword evidence="6" id="KW-1185">Reference proteome</keyword>
<reference evidence="5 6" key="1">
    <citation type="submission" date="2016-10" db="EMBL/GenBank/DDBJ databases">
        <authorList>
            <person name="de Groot N.N."/>
        </authorList>
    </citation>
    <scope>NUCLEOTIDE SEQUENCE [LARGE SCALE GENOMIC DNA]</scope>
    <source>
        <strain evidence="5 6">IBRC-M 10780</strain>
    </source>
</reference>
<dbReference type="NCBIfam" id="NF000170">
    <property type="entry name" value="ABCF_Vga_all"/>
    <property type="match status" value="1"/>
</dbReference>
<evidence type="ECO:0000256" key="3">
    <source>
        <dbReference type="SAM" id="MobiDB-lite"/>
    </source>
</evidence>
<dbReference type="NCBIfam" id="NF000355">
    <property type="entry name" value="ribo_prot_ABC_F"/>
    <property type="match status" value="1"/>
</dbReference>
<feature type="domain" description="ABC transporter" evidence="4">
    <location>
        <begin position="272"/>
        <end position="487"/>
    </location>
</feature>
<dbReference type="CDD" id="cd03221">
    <property type="entry name" value="ABCF_EF-3"/>
    <property type="match status" value="2"/>
</dbReference>
<evidence type="ECO:0000313" key="5">
    <source>
        <dbReference type="EMBL" id="SET27230.1"/>
    </source>
</evidence>
<dbReference type="OrthoDB" id="9760950at2"/>
<dbReference type="SMART" id="SM00382">
    <property type="entry name" value="AAA"/>
    <property type="match status" value="2"/>
</dbReference>
<sequence length="520" mass="58942">MVLLEGIHLTYEIADKVLINTKHLQIQKGDRIGVIGKNGSGKSTLLTILAGEIEPTTGVVQTTATRTLLPQLKYQNTTKSGGETTQAYINHALAEKADILFADEPTTNLDMAHIEKLERQLKRIDGALVLVSHDRTFLNALCTKIWEVKDGAIKEYVGNYEDFELQRNLEINHQKTEYEKYVQKKKQLENALIEKKKKAVRATKKPNKKSDSETKQTGARPYFAKKQKKLETTAKAIKTRLEKLESVEKIQEDPPLNMDVIGAEKLKQRIIVKVEDLEGRIGKRLLWGKVSFQVKSGDKLAIIGDNGTGKTTLVKKILARDKGIHVSPAVKIGYFSQNLDILDLDKTILENVEQSSSQESSLIRTVLARLHFFQEDVHKQVDVLSGGERVKVVFAKLFLSDANLLILDEPTNYLDIYAVEALESLLKEYPGTVIFVSHDRRFMEEVAGRILHIHHQKIHGFNGSYQEYLQFDQGKNSKEDDLLILETKISDVLSRLSIDPTPELEKEFQLLLKEKKNRIK</sequence>
<dbReference type="InterPro" id="IPR003593">
    <property type="entry name" value="AAA+_ATPase"/>
</dbReference>
<proteinExistence type="predicted"/>
<name>A0A1I0D503_9BACI</name>
<dbReference type="PANTHER" id="PTHR42855">
    <property type="entry name" value="ABC TRANSPORTER ATP-BINDING SUBUNIT"/>
    <property type="match status" value="1"/>
</dbReference>
<gene>
    <name evidence="5" type="ORF">SAMN05216389_10812</name>
</gene>
<protein>
    <submittedName>
        <fullName evidence="5">Pleuromutilin/lincosamide/streptogramin A transport system ATP-binding/permease protein</fullName>
    </submittedName>
</protein>
<evidence type="ECO:0000259" key="4">
    <source>
        <dbReference type="PROSITE" id="PS50893"/>
    </source>
</evidence>
<feature type="domain" description="ABC transporter" evidence="4">
    <location>
        <begin position="2"/>
        <end position="175"/>
    </location>
</feature>